<dbReference type="RefSeq" id="WP_131815453.1">
    <property type="nucleotide sequence ID" value="NZ_FNKK01000002.1"/>
</dbReference>
<evidence type="ECO:0000313" key="2">
    <source>
        <dbReference type="Proteomes" id="UP000217103"/>
    </source>
</evidence>
<keyword evidence="2" id="KW-1185">Reference proteome</keyword>
<dbReference type="Proteomes" id="UP000217103">
    <property type="component" value="Unassembled WGS sequence"/>
</dbReference>
<protein>
    <submittedName>
        <fullName evidence="1">Uncharacterized protein</fullName>
    </submittedName>
</protein>
<proteinExistence type="predicted"/>
<accession>A0A1H1C895</accession>
<gene>
    <name evidence="1" type="ORF">SAMN04489764_1343</name>
</gene>
<evidence type="ECO:0000313" key="1">
    <source>
        <dbReference type="EMBL" id="SDQ60290.1"/>
    </source>
</evidence>
<sequence length="83" mass="9676">MVFEEKDQKLDLYENGYVALWRGKGKPDYRQCHDTAYAEGLNELEISAGRWYCLKTVESRIAAFFIEEAGKTVRGRLTVWEKP</sequence>
<dbReference type="AlphaFoldDB" id="A0A1H1C895"/>
<reference evidence="1 2" key="1">
    <citation type="submission" date="2016-10" db="EMBL/GenBank/DDBJ databases">
        <authorList>
            <person name="de Groot N.N."/>
        </authorList>
    </citation>
    <scope>NUCLEOTIDE SEQUENCE [LARGE SCALE GENOMIC DNA]</scope>
    <source>
        <strain evidence="1 2">DSM 43794</strain>
    </source>
</reference>
<organism evidence="1 2">
    <name type="scientific">Thermostaphylospora chromogena</name>
    <dbReference type="NCBI Taxonomy" id="35622"/>
    <lineage>
        <taxon>Bacteria</taxon>
        <taxon>Bacillati</taxon>
        <taxon>Actinomycetota</taxon>
        <taxon>Actinomycetes</taxon>
        <taxon>Streptosporangiales</taxon>
        <taxon>Thermomonosporaceae</taxon>
        <taxon>Thermostaphylospora</taxon>
    </lineage>
</organism>
<name>A0A1H1C895_9ACTN</name>
<dbReference type="EMBL" id="FNKK01000002">
    <property type="protein sequence ID" value="SDQ60290.1"/>
    <property type="molecule type" value="Genomic_DNA"/>
</dbReference>